<dbReference type="InterPro" id="IPR021514">
    <property type="entry name" value="DUF3176"/>
</dbReference>
<dbReference type="AlphaFoldDB" id="A0A9P4QW15"/>
<dbReference type="EMBL" id="ML996185">
    <property type="protein sequence ID" value="KAF2731981.1"/>
    <property type="molecule type" value="Genomic_DNA"/>
</dbReference>
<keyword evidence="4" id="KW-1185">Reference proteome</keyword>
<sequence length="119" mass="12576">MSSPPDDIAAGQAPPLSDSKGPHSSETETPSTNATEESRYSPRTIKAWGWELFAFLTGTAAFVSILAVLFSFQNKSAGSFNTRTSAGEIQITAVIAALAQVAQTALLVPISYSIGQLKW</sequence>
<proteinExistence type="predicted"/>
<comment type="caution">
    <text evidence="3">The sequence shown here is derived from an EMBL/GenBank/DDBJ whole genome shotgun (WGS) entry which is preliminary data.</text>
</comment>
<dbReference type="Pfam" id="PF11374">
    <property type="entry name" value="DUF3176"/>
    <property type="match status" value="1"/>
</dbReference>
<feature type="transmembrane region" description="Helical" evidence="2">
    <location>
        <begin position="52"/>
        <end position="72"/>
    </location>
</feature>
<evidence type="ECO:0000313" key="4">
    <source>
        <dbReference type="Proteomes" id="UP000799444"/>
    </source>
</evidence>
<evidence type="ECO:0000256" key="2">
    <source>
        <dbReference type="SAM" id="Phobius"/>
    </source>
</evidence>
<feature type="region of interest" description="Disordered" evidence="1">
    <location>
        <begin position="1"/>
        <end position="40"/>
    </location>
</feature>
<organism evidence="3 4">
    <name type="scientific">Polyplosphaeria fusca</name>
    <dbReference type="NCBI Taxonomy" id="682080"/>
    <lineage>
        <taxon>Eukaryota</taxon>
        <taxon>Fungi</taxon>
        <taxon>Dikarya</taxon>
        <taxon>Ascomycota</taxon>
        <taxon>Pezizomycotina</taxon>
        <taxon>Dothideomycetes</taxon>
        <taxon>Pleosporomycetidae</taxon>
        <taxon>Pleosporales</taxon>
        <taxon>Tetraplosphaeriaceae</taxon>
        <taxon>Polyplosphaeria</taxon>
    </lineage>
</organism>
<feature type="transmembrane region" description="Helical" evidence="2">
    <location>
        <begin position="93"/>
        <end position="114"/>
    </location>
</feature>
<gene>
    <name evidence="3" type="ORF">EJ04DRAFT_352597</name>
</gene>
<reference evidence="3" key="1">
    <citation type="journal article" date="2020" name="Stud. Mycol.">
        <title>101 Dothideomycetes genomes: a test case for predicting lifestyles and emergence of pathogens.</title>
        <authorList>
            <person name="Haridas S."/>
            <person name="Albert R."/>
            <person name="Binder M."/>
            <person name="Bloem J."/>
            <person name="Labutti K."/>
            <person name="Salamov A."/>
            <person name="Andreopoulos B."/>
            <person name="Baker S."/>
            <person name="Barry K."/>
            <person name="Bills G."/>
            <person name="Bluhm B."/>
            <person name="Cannon C."/>
            <person name="Castanera R."/>
            <person name="Culley D."/>
            <person name="Daum C."/>
            <person name="Ezra D."/>
            <person name="Gonzalez J."/>
            <person name="Henrissat B."/>
            <person name="Kuo A."/>
            <person name="Liang C."/>
            <person name="Lipzen A."/>
            <person name="Lutzoni F."/>
            <person name="Magnuson J."/>
            <person name="Mondo S."/>
            <person name="Nolan M."/>
            <person name="Ohm R."/>
            <person name="Pangilinan J."/>
            <person name="Park H.-J."/>
            <person name="Ramirez L."/>
            <person name="Alfaro M."/>
            <person name="Sun H."/>
            <person name="Tritt A."/>
            <person name="Yoshinaga Y."/>
            <person name="Zwiers L.-H."/>
            <person name="Turgeon B."/>
            <person name="Goodwin S."/>
            <person name="Spatafora J."/>
            <person name="Crous P."/>
            <person name="Grigoriev I."/>
        </authorList>
    </citation>
    <scope>NUCLEOTIDE SEQUENCE</scope>
    <source>
        <strain evidence="3">CBS 125425</strain>
    </source>
</reference>
<name>A0A9P4QW15_9PLEO</name>
<protein>
    <submittedName>
        <fullName evidence="3">Uncharacterized protein</fullName>
    </submittedName>
</protein>
<accession>A0A9P4QW15</accession>
<dbReference type="PANTHER" id="PTHR35394">
    <property type="entry name" value="DUF3176 DOMAIN-CONTAINING PROTEIN"/>
    <property type="match status" value="1"/>
</dbReference>
<keyword evidence="2" id="KW-1133">Transmembrane helix</keyword>
<dbReference type="PANTHER" id="PTHR35394:SF5">
    <property type="entry name" value="DUF3176 DOMAIN-CONTAINING PROTEIN"/>
    <property type="match status" value="1"/>
</dbReference>
<keyword evidence="2" id="KW-0472">Membrane</keyword>
<evidence type="ECO:0000313" key="3">
    <source>
        <dbReference type="EMBL" id="KAF2731981.1"/>
    </source>
</evidence>
<evidence type="ECO:0000256" key="1">
    <source>
        <dbReference type="SAM" id="MobiDB-lite"/>
    </source>
</evidence>
<dbReference type="Proteomes" id="UP000799444">
    <property type="component" value="Unassembled WGS sequence"/>
</dbReference>
<keyword evidence="2" id="KW-0812">Transmembrane</keyword>